<keyword evidence="4" id="KW-0804">Transcription</keyword>
<dbReference type="PROSITE" id="PS50931">
    <property type="entry name" value="HTH_LYSR"/>
    <property type="match status" value="1"/>
</dbReference>
<keyword evidence="8" id="KW-1185">Reference proteome</keyword>
<dbReference type="GO" id="GO:0006351">
    <property type="term" value="P:DNA-templated transcription"/>
    <property type="evidence" value="ECO:0007669"/>
    <property type="project" value="TreeGrafter"/>
</dbReference>
<dbReference type="InterPro" id="IPR000847">
    <property type="entry name" value="LysR_HTH_N"/>
</dbReference>
<dbReference type="InterPro" id="IPR036390">
    <property type="entry name" value="WH_DNA-bd_sf"/>
</dbReference>
<evidence type="ECO:0000313" key="7">
    <source>
        <dbReference type="EMBL" id="TQN03935.1"/>
    </source>
</evidence>
<feature type="domain" description="HTH lysR-type" evidence="5">
    <location>
        <begin position="7"/>
        <end position="59"/>
    </location>
</feature>
<dbReference type="Gene3D" id="3.40.190.290">
    <property type="match status" value="1"/>
</dbReference>
<reference evidence="6 8" key="1">
    <citation type="submission" date="2014-12" db="EMBL/GenBank/DDBJ databases">
        <title>Isolation of bacteria from lake water.</title>
        <authorList>
            <person name="Sheng K.-Y."/>
            <person name="Chin P.-S."/>
            <person name="Chan K.-G."/>
            <person name="Tan G.S."/>
        </authorList>
    </citation>
    <scope>NUCLEOTIDE SEQUENCE [LARGE SCALE GENOMIC DNA]</scope>
    <source>
        <strain evidence="6 8">KY4</strain>
    </source>
</reference>
<keyword evidence="3" id="KW-0238">DNA-binding</keyword>
<dbReference type="AlphaFoldDB" id="A0A0D7K9F5"/>
<accession>A0A0D7K9F5</accession>
<dbReference type="FunFam" id="1.10.10.10:FF:000001">
    <property type="entry name" value="LysR family transcriptional regulator"/>
    <property type="match status" value="1"/>
</dbReference>
<evidence type="ECO:0000256" key="4">
    <source>
        <dbReference type="ARBA" id="ARBA00023163"/>
    </source>
</evidence>
<proteinExistence type="inferred from homology"/>
<sequence>MDRLLTMRVFQTVVDEGGFAAAARLLELSPPVVTRLVADLEQHLGTRLLQRTTRKLALTEAGDAYLARVRAILHEIEDAEAAAAASTRDLRGTVRVVAPPVVATNFLAPMLSHWHAQQPLLMLDIDIDPYASARVDEFDVTFMVAAEGFDANIVARPLMQGESIVVASPAYLERKGLPLQPQDLEHHDYLRDSSVARVHSVGGRKLRLLSDDGQRPAQDVDVPSVVLQSISTEVLMRAALDGMGVAVVPRLLAQEHLARSELVHLLPGWIFARYTVYAALPSGRMLPARTKVFLDFLSERVQELVQQRKLAQCCPGIDTVS</sequence>
<dbReference type="InterPro" id="IPR036388">
    <property type="entry name" value="WH-like_DNA-bd_sf"/>
</dbReference>
<dbReference type="PANTHER" id="PTHR30537:SF5">
    <property type="entry name" value="HTH-TYPE TRANSCRIPTIONAL ACTIVATOR TTDR-RELATED"/>
    <property type="match status" value="1"/>
</dbReference>
<dbReference type="InterPro" id="IPR058163">
    <property type="entry name" value="LysR-type_TF_proteobact-type"/>
</dbReference>
<dbReference type="Proteomes" id="UP000316993">
    <property type="component" value="Unassembled WGS sequence"/>
</dbReference>
<dbReference type="RefSeq" id="WP_044397997.1">
    <property type="nucleotide sequence ID" value="NZ_DAMBBS010000002.1"/>
</dbReference>
<dbReference type="EMBL" id="VFPV01000002">
    <property type="protein sequence ID" value="TQN03935.1"/>
    <property type="molecule type" value="Genomic_DNA"/>
</dbReference>
<dbReference type="SUPFAM" id="SSF46785">
    <property type="entry name" value="Winged helix' DNA-binding domain"/>
    <property type="match status" value="1"/>
</dbReference>
<keyword evidence="2" id="KW-0805">Transcription regulation</keyword>
<dbReference type="GO" id="GO:0043565">
    <property type="term" value="F:sequence-specific DNA binding"/>
    <property type="evidence" value="ECO:0007669"/>
    <property type="project" value="TreeGrafter"/>
</dbReference>
<dbReference type="Gene3D" id="1.10.10.10">
    <property type="entry name" value="Winged helix-like DNA-binding domain superfamily/Winged helix DNA-binding domain"/>
    <property type="match status" value="1"/>
</dbReference>
<protein>
    <submittedName>
        <fullName evidence="6">LysR family transcriptional regulator</fullName>
    </submittedName>
</protein>
<comment type="similarity">
    <text evidence="1">Belongs to the LysR transcriptional regulatory family.</text>
</comment>
<dbReference type="STRING" id="80878.RP29_10210"/>
<dbReference type="CDD" id="cd08422">
    <property type="entry name" value="PBP2_CrgA_like"/>
    <property type="match status" value="1"/>
</dbReference>
<evidence type="ECO:0000256" key="2">
    <source>
        <dbReference type="ARBA" id="ARBA00023015"/>
    </source>
</evidence>
<dbReference type="Pfam" id="PF03466">
    <property type="entry name" value="LysR_substrate"/>
    <property type="match status" value="1"/>
</dbReference>
<dbReference type="GO" id="GO:0003700">
    <property type="term" value="F:DNA-binding transcription factor activity"/>
    <property type="evidence" value="ECO:0007669"/>
    <property type="project" value="InterPro"/>
</dbReference>
<dbReference type="OrthoDB" id="9080899at2"/>
<reference evidence="7 9" key="2">
    <citation type="submission" date="2019-06" db="EMBL/GenBank/DDBJ databases">
        <title>Genomic Encyclopedia of Archaeal and Bacterial Type Strains, Phase II (KMG-II): from individual species to whole genera.</title>
        <authorList>
            <person name="Goeker M."/>
        </authorList>
    </citation>
    <scope>NUCLEOTIDE SEQUENCE [LARGE SCALE GENOMIC DNA]</scope>
    <source>
        <strain evidence="7 9">DSM 7270</strain>
    </source>
</reference>
<dbReference type="Proteomes" id="UP000032566">
    <property type="component" value="Unassembled WGS sequence"/>
</dbReference>
<evidence type="ECO:0000259" key="5">
    <source>
        <dbReference type="PROSITE" id="PS50931"/>
    </source>
</evidence>
<evidence type="ECO:0000313" key="6">
    <source>
        <dbReference type="EMBL" id="KJA10639.1"/>
    </source>
</evidence>
<evidence type="ECO:0000256" key="3">
    <source>
        <dbReference type="ARBA" id="ARBA00023125"/>
    </source>
</evidence>
<evidence type="ECO:0000313" key="9">
    <source>
        <dbReference type="Proteomes" id="UP000316993"/>
    </source>
</evidence>
<evidence type="ECO:0000256" key="1">
    <source>
        <dbReference type="ARBA" id="ARBA00009437"/>
    </source>
</evidence>
<dbReference type="InterPro" id="IPR005119">
    <property type="entry name" value="LysR_subst-bd"/>
</dbReference>
<comment type="caution">
    <text evidence="6">The sequence shown here is derived from an EMBL/GenBank/DDBJ whole genome shotgun (WGS) entry which is preliminary data.</text>
</comment>
<dbReference type="PATRIC" id="fig|80878.5.peg.1696"/>
<name>A0A0D7K9F5_9BURK</name>
<dbReference type="PANTHER" id="PTHR30537">
    <property type="entry name" value="HTH-TYPE TRANSCRIPTIONAL REGULATOR"/>
    <property type="match status" value="1"/>
</dbReference>
<evidence type="ECO:0000313" key="8">
    <source>
        <dbReference type="Proteomes" id="UP000032566"/>
    </source>
</evidence>
<dbReference type="SUPFAM" id="SSF53850">
    <property type="entry name" value="Periplasmic binding protein-like II"/>
    <property type="match status" value="1"/>
</dbReference>
<dbReference type="EMBL" id="JXYQ01000030">
    <property type="protein sequence ID" value="KJA10639.1"/>
    <property type="molecule type" value="Genomic_DNA"/>
</dbReference>
<organism evidence="6 8">
    <name type="scientific">Acidovorax temperans</name>
    <dbReference type="NCBI Taxonomy" id="80878"/>
    <lineage>
        <taxon>Bacteria</taxon>
        <taxon>Pseudomonadati</taxon>
        <taxon>Pseudomonadota</taxon>
        <taxon>Betaproteobacteria</taxon>
        <taxon>Burkholderiales</taxon>
        <taxon>Comamonadaceae</taxon>
        <taxon>Acidovorax</taxon>
    </lineage>
</organism>
<dbReference type="Pfam" id="PF00126">
    <property type="entry name" value="HTH_1"/>
    <property type="match status" value="1"/>
</dbReference>
<gene>
    <name evidence="7" type="ORF">BDD18_2637</name>
    <name evidence="6" type="ORF">RP29_10210</name>
</gene>